<protein>
    <submittedName>
        <fullName evidence="1">Uncharacterized protein</fullName>
    </submittedName>
</protein>
<dbReference type="Proteomes" id="UP000184301">
    <property type="component" value="Unassembled WGS sequence"/>
</dbReference>
<gene>
    <name evidence="1" type="ORF">SAMN02745243_04143</name>
</gene>
<feature type="non-terminal residue" evidence="1">
    <location>
        <position position="55"/>
    </location>
</feature>
<dbReference type="AlphaFoldDB" id="A0A1M6X1M2"/>
<name>A0A1M6X1M2_9FIRM</name>
<proteinExistence type="predicted"/>
<sequence length="55" mass="5992">MKQKCRSPTKNVSADYLYSGLSANDLQESGLSRVLKAQGLPLVIWELAGINLSAR</sequence>
<dbReference type="EMBL" id="FQZY01000129">
    <property type="protein sequence ID" value="SHK99791.1"/>
    <property type="molecule type" value="Genomic_DNA"/>
</dbReference>
<keyword evidence="2" id="KW-1185">Reference proteome</keyword>
<organism evidence="1 2">
    <name type="scientific">Hespellia stercorisuis DSM 15480</name>
    <dbReference type="NCBI Taxonomy" id="1121950"/>
    <lineage>
        <taxon>Bacteria</taxon>
        <taxon>Bacillati</taxon>
        <taxon>Bacillota</taxon>
        <taxon>Clostridia</taxon>
        <taxon>Lachnospirales</taxon>
        <taxon>Lachnospiraceae</taxon>
        <taxon>Hespellia</taxon>
    </lineage>
</organism>
<evidence type="ECO:0000313" key="2">
    <source>
        <dbReference type="Proteomes" id="UP000184301"/>
    </source>
</evidence>
<reference evidence="1 2" key="1">
    <citation type="submission" date="2016-11" db="EMBL/GenBank/DDBJ databases">
        <authorList>
            <person name="Jaros S."/>
            <person name="Januszkiewicz K."/>
            <person name="Wedrychowicz H."/>
        </authorList>
    </citation>
    <scope>NUCLEOTIDE SEQUENCE [LARGE SCALE GENOMIC DNA]</scope>
    <source>
        <strain evidence="1 2">DSM 15480</strain>
    </source>
</reference>
<accession>A0A1M6X1M2</accession>
<evidence type="ECO:0000313" key="1">
    <source>
        <dbReference type="EMBL" id="SHK99791.1"/>
    </source>
</evidence>